<accession>A0ABD3LRZ1</accession>
<keyword evidence="1" id="KW-0929">Antimicrobial</keyword>
<dbReference type="SUPFAM" id="SSF57095">
    <property type="entry name" value="Scorpion toxin-like"/>
    <property type="match status" value="1"/>
</dbReference>
<sequence length="72" mass="8068">MENNKHHTMRYIVAMLSEKSKSKGKHGFQSQSHGFHGSSVSSRNYALVCRDEGSCSGHCHGFRCLCFCTKLC</sequence>
<evidence type="ECO:0000256" key="2">
    <source>
        <dbReference type="ARBA" id="ARBA00022577"/>
    </source>
</evidence>
<evidence type="ECO:0000313" key="4">
    <source>
        <dbReference type="EMBL" id="KAL3754535.1"/>
    </source>
</evidence>
<dbReference type="Gene3D" id="3.30.30.10">
    <property type="entry name" value="Knottin, scorpion toxin-like"/>
    <property type="match status" value="1"/>
</dbReference>
<keyword evidence="2" id="KW-0295">Fungicide</keyword>
<name>A0ABD3LRZ1_EUCGL</name>
<dbReference type="AlphaFoldDB" id="A0ABD3LRZ1"/>
<proteinExistence type="predicted"/>
<comment type="caution">
    <text evidence="4">The sequence shown here is derived from an EMBL/GenBank/DDBJ whole genome shotgun (WGS) entry which is preliminary data.</text>
</comment>
<feature type="domain" description="Knottins-like" evidence="3">
    <location>
        <begin position="29"/>
        <end position="72"/>
    </location>
</feature>
<reference evidence="4 5" key="1">
    <citation type="submission" date="2024-11" db="EMBL/GenBank/DDBJ databases">
        <title>Chromosome-level genome assembly of Eucalyptus globulus Labill. provides insights into its genome evolution.</title>
        <authorList>
            <person name="Li X."/>
        </authorList>
    </citation>
    <scope>NUCLEOTIDE SEQUENCE [LARGE SCALE GENOMIC DNA]</scope>
    <source>
        <strain evidence="4">CL2024</strain>
        <tissue evidence="4">Fresh tender leaves</tissue>
    </source>
</reference>
<evidence type="ECO:0000259" key="3">
    <source>
        <dbReference type="Pfam" id="PF00304"/>
    </source>
</evidence>
<keyword evidence="5" id="KW-1185">Reference proteome</keyword>
<gene>
    <name evidence="4" type="ORF">ACJRO7_001731</name>
</gene>
<dbReference type="Proteomes" id="UP001634007">
    <property type="component" value="Unassembled WGS sequence"/>
</dbReference>
<dbReference type="Pfam" id="PF00304">
    <property type="entry name" value="Gamma-thionin"/>
    <property type="match status" value="1"/>
</dbReference>
<dbReference type="InterPro" id="IPR036574">
    <property type="entry name" value="Scorpion_toxin-like_sf"/>
</dbReference>
<evidence type="ECO:0000313" key="5">
    <source>
        <dbReference type="Proteomes" id="UP001634007"/>
    </source>
</evidence>
<evidence type="ECO:0000256" key="1">
    <source>
        <dbReference type="ARBA" id="ARBA00022529"/>
    </source>
</evidence>
<organism evidence="4 5">
    <name type="scientific">Eucalyptus globulus</name>
    <name type="common">Tasmanian blue gum</name>
    <dbReference type="NCBI Taxonomy" id="34317"/>
    <lineage>
        <taxon>Eukaryota</taxon>
        <taxon>Viridiplantae</taxon>
        <taxon>Streptophyta</taxon>
        <taxon>Embryophyta</taxon>
        <taxon>Tracheophyta</taxon>
        <taxon>Spermatophyta</taxon>
        <taxon>Magnoliopsida</taxon>
        <taxon>eudicotyledons</taxon>
        <taxon>Gunneridae</taxon>
        <taxon>Pentapetalae</taxon>
        <taxon>rosids</taxon>
        <taxon>malvids</taxon>
        <taxon>Myrtales</taxon>
        <taxon>Myrtaceae</taxon>
        <taxon>Myrtoideae</taxon>
        <taxon>Eucalypteae</taxon>
        <taxon>Eucalyptus</taxon>
    </lineage>
</organism>
<dbReference type="EMBL" id="JBJKBG010000001">
    <property type="protein sequence ID" value="KAL3754535.1"/>
    <property type="molecule type" value="Genomic_DNA"/>
</dbReference>
<protein>
    <recommendedName>
        <fullName evidence="3">Knottins-like domain-containing protein</fullName>
    </recommendedName>
</protein>
<dbReference type="InterPro" id="IPR003614">
    <property type="entry name" value="Knottins"/>
</dbReference>